<keyword evidence="3 4" id="KW-0408">Iron</keyword>
<evidence type="ECO:0000313" key="7">
    <source>
        <dbReference type="EMBL" id="QRG09630.1"/>
    </source>
</evidence>
<keyword evidence="1 4" id="KW-0349">Heme</keyword>
<feature type="chain" id="PRO_5037814580" evidence="5">
    <location>
        <begin position="23"/>
        <end position="104"/>
    </location>
</feature>
<sequence>MRLTLAGAALALLLAGEVPARAADAAAGRVLAERLCANCHVVAVDATRGTTDAPTFPAIAARDGDISGPWLAFRLLLPHPQMPQVSLNRTEAADLAAYFAALKR</sequence>
<dbReference type="SUPFAM" id="SSF46626">
    <property type="entry name" value="Cytochrome c"/>
    <property type="match status" value="1"/>
</dbReference>
<dbReference type="GO" id="GO:0009055">
    <property type="term" value="F:electron transfer activity"/>
    <property type="evidence" value="ECO:0007669"/>
    <property type="project" value="InterPro"/>
</dbReference>
<reference evidence="7 8" key="1">
    <citation type="submission" date="2020-10" db="EMBL/GenBank/DDBJ databases">
        <title>Degradation of 1,4-Dioxane by Xanthobacter sp. YN2, via a Novel Group-2 Soluble Di-Iron Monooxygenase.</title>
        <authorList>
            <person name="Ma F."/>
            <person name="Wang Y."/>
            <person name="Yang J."/>
            <person name="Guo H."/>
            <person name="Su D."/>
            <person name="Yu L."/>
        </authorList>
    </citation>
    <scope>NUCLEOTIDE SEQUENCE [LARGE SCALE GENOMIC DNA]</scope>
    <source>
        <strain evidence="7 8">YN2</strain>
    </source>
</reference>
<protein>
    <submittedName>
        <fullName evidence="7">Cytochrome c</fullName>
    </submittedName>
</protein>
<evidence type="ECO:0000256" key="5">
    <source>
        <dbReference type="SAM" id="SignalP"/>
    </source>
</evidence>
<dbReference type="Gene3D" id="1.10.760.10">
    <property type="entry name" value="Cytochrome c-like domain"/>
    <property type="match status" value="1"/>
</dbReference>
<evidence type="ECO:0000256" key="2">
    <source>
        <dbReference type="ARBA" id="ARBA00022723"/>
    </source>
</evidence>
<feature type="domain" description="Cytochrome c" evidence="6">
    <location>
        <begin position="23"/>
        <end position="103"/>
    </location>
</feature>
<dbReference type="InterPro" id="IPR009056">
    <property type="entry name" value="Cyt_c-like_dom"/>
</dbReference>
<evidence type="ECO:0000256" key="4">
    <source>
        <dbReference type="PROSITE-ProRule" id="PRU00433"/>
    </source>
</evidence>
<evidence type="ECO:0000256" key="1">
    <source>
        <dbReference type="ARBA" id="ARBA00022617"/>
    </source>
</evidence>
<gene>
    <name evidence="7" type="ORF">EZH22_13715</name>
</gene>
<dbReference type="GO" id="GO:0020037">
    <property type="term" value="F:heme binding"/>
    <property type="evidence" value="ECO:0007669"/>
    <property type="project" value="InterPro"/>
</dbReference>
<dbReference type="KEGG" id="xdi:EZH22_13715"/>
<evidence type="ECO:0000313" key="8">
    <source>
        <dbReference type="Proteomes" id="UP000596427"/>
    </source>
</evidence>
<dbReference type="Pfam" id="PF00034">
    <property type="entry name" value="Cytochrom_C"/>
    <property type="match status" value="1"/>
</dbReference>
<proteinExistence type="predicted"/>
<keyword evidence="5" id="KW-0732">Signal</keyword>
<evidence type="ECO:0000259" key="6">
    <source>
        <dbReference type="PROSITE" id="PS51007"/>
    </source>
</evidence>
<accession>A0A974PTX3</accession>
<name>A0A974PTX3_9HYPH</name>
<dbReference type="InterPro" id="IPR036909">
    <property type="entry name" value="Cyt_c-like_dom_sf"/>
</dbReference>
<dbReference type="EMBL" id="CP063362">
    <property type="protein sequence ID" value="QRG09630.1"/>
    <property type="molecule type" value="Genomic_DNA"/>
</dbReference>
<dbReference type="PROSITE" id="PS51007">
    <property type="entry name" value="CYTC"/>
    <property type="match status" value="1"/>
</dbReference>
<keyword evidence="8" id="KW-1185">Reference proteome</keyword>
<dbReference type="Proteomes" id="UP000596427">
    <property type="component" value="Chromosome"/>
</dbReference>
<dbReference type="AlphaFoldDB" id="A0A974PTX3"/>
<evidence type="ECO:0000256" key="3">
    <source>
        <dbReference type="ARBA" id="ARBA00023004"/>
    </source>
</evidence>
<organism evidence="7 8">
    <name type="scientific">Xanthobacter dioxanivorans</name>
    <dbReference type="NCBI Taxonomy" id="2528964"/>
    <lineage>
        <taxon>Bacteria</taxon>
        <taxon>Pseudomonadati</taxon>
        <taxon>Pseudomonadota</taxon>
        <taxon>Alphaproteobacteria</taxon>
        <taxon>Hyphomicrobiales</taxon>
        <taxon>Xanthobacteraceae</taxon>
        <taxon>Xanthobacter</taxon>
    </lineage>
</organism>
<feature type="signal peptide" evidence="5">
    <location>
        <begin position="1"/>
        <end position="22"/>
    </location>
</feature>
<dbReference type="GO" id="GO:0046872">
    <property type="term" value="F:metal ion binding"/>
    <property type="evidence" value="ECO:0007669"/>
    <property type="project" value="UniProtKB-KW"/>
</dbReference>
<keyword evidence="2 4" id="KW-0479">Metal-binding</keyword>